<dbReference type="CDD" id="cd06262">
    <property type="entry name" value="metallo-hydrolase-like_MBL-fold"/>
    <property type="match status" value="1"/>
</dbReference>
<sequence>MFLQKIVVGNLFANCYIVAEGKGGKGIVIDPGD</sequence>
<dbReference type="Proteomes" id="UP000267654">
    <property type="component" value="Unassembled WGS sequence"/>
</dbReference>
<evidence type="ECO:0000313" key="1">
    <source>
        <dbReference type="EMBL" id="RLE13476.1"/>
    </source>
</evidence>
<gene>
    <name evidence="1" type="ORF">DRI96_02945</name>
</gene>
<evidence type="ECO:0000313" key="2">
    <source>
        <dbReference type="Proteomes" id="UP000267654"/>
    </source>
</evidence>
<organism evidence="1 2">
    <name type="scientific">Aerophobetes bacterium</name>
    <dbReference type="NCBI Taxonomy" id="2030807"/>
    <lineage>
        <taxon>Bacteria</taxon>
        <taxon>Candidatus Aerophobota</taxon>
    </lineage>
</organism>
<comment type="caution">
    <text evidence="1">The sequence shown here is derived from an EMBL/GenBank/DDBJ whole genome shotgun (WGS) entry which is preliminary data.</text>
</comment>
<reference evidence="1 2" key="1">
    <citation type="submission" date="2018-06" db="EMBL/GenBank/DDBJ databases">
        <title>Extensive metabolic versatility and redundancy in microbially diverse, dynamic hydrothermal sediments.</title>
        <authorList>
            <person name="Dombrowski N."/>
            <person name="Teske A."/>
            <person name="Baker B.J."/>
        </authorList>
    </citation>
    <scope>NUCLEOTIDE SEQUENCE [LARGE SCALE GENOMIC DNA]</scope>
    <source>
        <strain evidence="1">B19_G9</strain>
    </source>
</reference>
<dbReference type="AlphaFoldDB" id="A0A662DHT0"/>
<proteinExistence type="predicted"/>
<accession>A0A662DHT0</accession>
<keyword evidence="1" id="KW-0378">Hydrolase</keyword>
<dbReference type="EMBL" id="QMQB01000087">
    <property type="protein sequence ID" value="RLE13476.1"/>
    <property type="molecule type" value="Genomic_DNA"/>
</dbReference>
<name>A0A662DHT0_UNCAE</name>
<dbReference type="GO" id="GO:0016787">
    <property type="term" value="F:hydrolase activity"/>
    <property type="evidence" value="ECO:0007669"/>
    <property type="project" value="UniProtKB-KW"/>
</dbReference>
<protein>
    <submittedName>
        <fullName evidence="1">MBL fold metallo-hydrolase</fullName>
    </submittedName>
</protein>
<feature type="non-terminal residue" evidence="1">
    <location>
        <position position="33"/>
    </location>
</feature>